<keyword evidence="5" id="KW-1185">Reference proteome</keyword>
<sequence length="197" mass="22297">MENSKTKPRAQLDRAAWVLAATDLLAREGVAGLRVELLAKHLKVTKGSFYWHFKDRRDLLQAVLDVWKEGRIQDIVKQTRATPGQELQQLHHVIDVYSASRSRKGMMIELAVRDWARRDDTAAAVVEEVDTWRLKCARELFLACGIPMAEASSRSMLLYAYVFGVSLMFCERYADNLAELKNDIAGLIARSTDTMPG</sequence>
<dbReference type="GO" id="GO:0000976">
    <property type="term" value="F:transcription cis-regulatory region binding"/>
    <property type="evidence" value="ECO:0007669"/>
    <property type="project" value="TreeGrafter"/>
</dbReference>
<dbReference type="InterPro" id="IPR050109">
    <property type="entry name" value="HTH-type_TetR-like_transc_reg"/>
</dbReference>
<evidence type="ECO:0000256" key="1">
    <source>
        <dbReference type="ARBA" id="ARBA00023125"/>
    </source>
</evidence>
<dbReference type="Pfam" id="PF00440">
    <property type="entry name" value="TetR_N"/>
    <property type="match status" value="1"/>
</dbReference>
<proteinExistence type="predicted"/>
<dbReference type="InterPro" id="IPR009057">
    <property type="entry name" value="Homeodomain-like_sf"/>
</dbReference>
<organism evidence="4 5">
    <name type="scientific">Denitromonas iodatirespirans</name>
    <dbReference type="NCBI Taxonomy" id="2795389"/>
    <lineage>
        <taxon>Bacteria</taxon>
        <taxon>Pseudomonadati</taxon>
        <taxon>Pseudomonadota</taxon>
        <taxon>Betaproteobacteria</taxon>
        <taxon>Rhodocyclales</taxon>
        <taxon>Zoogloeaceae</taxon>
        <taxon>Denitromonas</taxon>
    </lineage>
</organism>
<name>A0A944H8A6_DENI1</name>
<dbReference type="RefSeq" id="WP_214361753.1">
    <property type="nucleotide sequence ID" value="NZ_JAEKFT010000012.1"/>
</dbReference>
<evidence type="ECO:0000259" key="3">
    <source>
        <dbReference type="PROSITE" id="PS50977"/>
    </source>
</evidence>
<protein>
    <submittedName>
        <fullName evidence="4">TetR/AcrR family transcriptional regulator</fullName>
    </submittedName>
</protein>
<dbReference type="EMBL" id="JAEKFT010000012">
    <property type="protein sequence ID" value="MBT0962004.1"/>
    <property type="molecule type" value="Genomic_DNA"/>
</dbReference>
<keyword evidence="1 2" id="KW-0238">DNA-binding</keyword>
<accession>A0A944H8A6</accession>
<dbReference type="Gene3D" id="1.10.357.10">
    <property type="entry name" value="Tetracycline Repressor, domain 2"/>
    <property type="match status" value="1"/>
</dbReference>
<dbReference type="PRINTS" id="PR00455">
    <property type="entry name" value="HTHTETR"/>
</dbReference>
<evidence type="ECO:0000313" key="5">
    <source>
        <dbReference type="Proteomes" id="UP000694660"/>
    </source>
</evidence>
<dbReference type="GO" id="GO:0003700">
    <property type="term" value="F:DNA-binding transcription factor activity"/>
    <property type="evidence" value="ECO:0007669"/>
    <property type="project" value="TreeGrafter"/>
</dbReference>
<feature type="domain" description="HTH tetR-type" evidence="3">
    <location>
        <begin position="11"/>
        <end position="71"/>
    </location>
</feature>
<reference evidence="5" key="1">
    <citation type="journal article" date="2022" name="ISME J.">
        <title>Genetic and phylogenetic analysis of dissimilatory iodate-reducing bacteria identifies potential niches across the world's oceans.</title>
        <authorList>
            <person name="Reyes-Umana V."/>
            <person name="Henning Z."/>
            <person name="Lee K."/>
            <person name="Barnum T.P."/>
            <person name="Coates J.D."/>
        </authorList>
    </citation>
    <scope>NUCLEOTIDE SEQUENCE [LARGE SCALE GENOMIC DNA]</scope>
    <source>
        <strain evidence="5">IR12</strain>
    </source>
</reference>
<feature type="DNA-binding region" description="H-T-H motif" evidence="2">
    <location>
        <begin position="34"/>
        <end position="53"/>
    </location>
</feature>
<gene>
    <name evidence="4" type="ORF">I8J34_12560</name>
</gene>
<comment type="caution">
    <text evidence="4">The sequence shown here is derived from an EMBL/GenBank/DDBJ whole genome shotgun (WGS) entry which is preliminary data.</text>
</comment>
<dbReference type="PROSITE" id="PS50977">
    <property type="entry name" value="HTH_TETR_2"/>
    <property type="match status" value="1"/>
</dbReference>
<dbReference type="SUPFAM" id="SSF46689">
    <property type="entry name" value="Homeodomain-like"/>
    <property type="match status" value="1"/>
</dbReference>
<dbReference type="AlphaFoldDB" id="A0A944H8A6"/>
<dbReference type="PANTHER" id="PTHR30055">
    <property type="entry name" value="HTH-TYPE TRANSCRIPTIONAL REGULATOR RUTR"/>
    <property type="match status" value="1"/>
</dbReference>
<evidence type="ECO:0000256" key="2">
    <source>
        <dbReference type="PROSITE-ProRule" id="PRU00335"/>
    </source>
</evidence>
<dbReference type="InterPro" id="IPR001647">
    <property type="entry name" value="HTH_TetR"/>
</dbReference>
<dbReference type="PANTHER" id="PTHR30055:SF239">
    <property type="entry name" value="TRANSCRIPTIONAL REGULATORY PROTEIN"/>
    <property type="match status" value="1"/>
</dbReference>
<dbReference type="Proteomes" id="UP000694660">
    <property type="component" value="Unassembled WGS sequence"/>
</dbReference>
<evidence type="ECO:0000313" key="4">
    <source>
        <dbReference type="EMBL" id="MBT0962004.1"/>
    </source>
</evidence>